<organism evidence="1">
    <name type="scientific">marine sediment metagenome</name>
    <dbReference type="NCBI Taxonomy" id="412755"/>
    <lineage>
        <taxon>unclassified sequences</taxon>
        <taxon>metagenomes</taxon>
        <taxon>ecological metagenomes</taxon>
    </lineage>
</organism>
<proteinExistence type="predicted"/>
<sequence length="284" mass="32624">FLGYEEDRRITGSSFQLSVTNKEMKEGKAIFSIHLDRTEEIIVYKKEMQLVRKFKVWHANGKETSRELVKISTEENTGKSPTVTKERGETVAATDVQIEVLTDMNLLKPGITPRTDINGNTQIPVYSAKPFLEIEGTRSEDYGLTPNTAFLSKEKFRDYQKVSVTFRYKNTRVSEEINCYSLEKSVKDFIGSAINTNIKSVQFVVEDIDSHAPISNPNIKIGGMPPTEEELLAPYFTEEYNAYATKFVKSYLRESHEMTSYGTVVLYYPFSYVVEVVHPDYYFW</sequence>
<protein>
    <submittedName>
        <fullName evidence="1">Uncharacterized protein</fullName>
    </submittedName>
</protein>
<feature type="non-terminal residue" evidence="1">
    <location>
        <position position="284"/>
    </location>
</feature>
<feature type="non-terminal residue" evidence="1">
    <location>
        <position position="1"/>
    </location>
</feature>
<dbReference type="EMBL" id="BARW01016208">
    <property type="protein sequence ID" value="GAJ02337.1"/>
    <property type="molecule type" value="Genomic_DNA"/>
</dbReference>
<accession>X1UFJ5</accession>
<comment type="caution">
    <text evidence="1">The sequence shown here is derived from an EMBL/GenBank/DDBJ whole genome shotgun (WGS) entry which is preliminary data.</text>
</comment>
<name>X1UFJ5_9ZZZZ</name>
<dbReference type="AlphaFoldDB" id="X1UFJ5"/>
<gene>
    <name evidence="1" type="ORF">S12H4_28272</name>
</gene>
<evidence type="ECO:0000313" key="1">
    <source>
        <dbReference type="EMBL" id="GAJ02337.1"/>
    </source>
</evidence>
<reference evidence="1" key="1">
    <citation type="journal article" date="2014" name="Front. Microbiol.">
        <title>High frequency of phylogenetically diverse reductive dehalogenase-homologous genes in deep subseafloor sedimentary metagenomes.</title>
        <authorList>
            <person name="Kawai M."/>
            <person name="Futagami T."/>
            <person name="Toyoda A."/>
            <person name="Takaki Y."/>
            <person name="Nishi S."/>
            <person name="Hori S."/>
            <person name="Arai W."/>
            <person name="Tsubouchi T."/>
            <person name="Morono Y."/>
            <person name="Uchiyama I."/>
            <person name="Ito T."/>
            <person name="Fujiyama A."/>
            <person name="Inagaki F."/>
            <person name="Takami H."/>
        </authorList>
    </citation>
    <scope>NUCLEOTIDE SEQUENCE</scope>
    <source>
        <strain evidence="1">Expedition CK06-06</strain>
    </source>
</reference>